<evidence type="ECO:0000313" key="5">
    <source>
        <dbReference type="EMBL" id="HHJ53770.1"/>
    </source>
</evidence>
<dbReference type="PANTHER" id="PTHR30302">
    <property type="entry name" value="HYDROGENASE 1 MATURATION PROTEASE"/>
    <property type="match status" value="1"/>
</dbReference>
<dbReference type="GO" id="GO:0004190">
    <property type="term" value="F:aspartic-type endopeptidase activity"/>
    <property type="evidence" value="ECO:0007669"/>
    <property type="project" value="UniProtKB-KW"/>
</dbReference>
<sequence>MIKIIGLGNALRGDDCVGLHILEGLRKAEFKRPVDIIEAGSDAFLLLEHLLAPEPLIIVDCAELGKEPGTFIKLRISEENLPEAAAGISLHGFSFAETYQMARKMGSSPNCTVFGIQPKSIEFNSDLSFEVKRNIPLIIDAIVEEVNAYEPEKDSDH</sequence>
<dbReference type="InterPro" id="IPR000671">
    <property type="entry name" value="Peptidase_A31"/>
</dbReference>
<dbReference type="Gene3D" id="3.40.50.1450">
    <property type="entry name" value="HybD-like"/>
    <property type="match status" value="1"/>
</dbReference>
<comment type="similarity">
    <text evidence="1">Belongs to the peptidase A31 family.</text>
</comment>
<dbReference type="CDD" id="cd00518">
    <property type="entry name" value="H2MP"/>
    <property type="match status" value="1"/>
</dbReference>
<dbReference type="PANTHER" id="PTHR30302:SF1">
    <property type="entry name" value="HYDROGENASE 2 MATURATION PROTEASE"/>
    <property type="match status" value="1"/>
</dbReference>
<accession>A0A7V5PRZ2</accession>
<dbReference type="NCBIfam" id="TIGR00072">
    <property type="entry name" value="hydrog_prot"/>
    <property type="match status" value="1"/>
</dbReference>
<dbReference type="Pfam" id="PF01750">
    <property type="entry name" value="HycI"/>
    <property type="match status" value="1"/>
</dbReference>
<dbReference type="PRINTS" id="PR00446">
    <property type="entry name" value="HYDRGNUPTAKE"/>
</dbReference>
<evidence type="ECO:0000256" key="3">
    <source>
        <dbReference type="ARBA" id="ARBA00022750"/>
    </source>
</evidence>
<gene>
    <name evidence="5" type="ORF">ENJ89_11290</name>
</gene>
<organism evidence="5">
    <name type="scientific">Caldithrix abyssi</name>
    <dbReference type="NCBI Taxonomy" id="187145"/>
    <lineage>
        <taxon>Bacteria</taxon>
        <taxon>Pseudomonadati</taxon>
        <taxon>Calditrichota</taxon>
        <taxon>Calditrichia</taxon>
        <taxon>Calditrichales</taxon>
        <taxon>Calditrichaceae</taxon>
        <taxon>Caldithrix</taxon>
    </lineage>
</organism>
<keyword evidence="3" id="KW-0064">Aspartyl protease</keyword>
<dbReference type="GO" id="GO:0016485">
    <property type="term" value="P:protein processing"/>
    <property type="evidence" value="ECO:0007669"/>
    <property type="project" value="TreeGrafter"/>
</dbReference>
<dbReference type="SUPFAM" id="SSF53163">
    <property type="entry name" value="HybD-like"/>
    <property type="match status" value="1"/>
</dbReference>
<protein>
    <submittedName>
        <fullName evidence="5">Hydrogenase maturation protease</fullName>
    </submittedName>
</protein>
<evidence type="ECO:0000256" key="1">
    <source>
        <dbReference type="ARBA" id="ARBA00006814"/>
    </source>
</evidence>
<proteinExistence type="inferred from homology"/>
<dbReference type="Proteomes" id="UP000886124">
    <property type="component" value="Unassembled WGS sequence"/>
</dbReference>
<evidence type="ECO:0000256" key="2">
    <source>
        <dbReference type="ARBA" id="ARBA00022670"/>
    </source>
</evidence>
<evidence type="ECO:0000256" key="4">
    <source>
        <dbReference type="ARBA" id="ARBA00022801"/>
    </source>
</evidence>
<keyword evidence="2 5" id="KW-0645">Protease</keyword>
<name>A0A7V5PRZ2_CALAY</name>
<reference evidence="5" key="1">
    <citation type="journal article" date="2020" name="mSystems">
        <title>Genome- and Community-Level Interaction Insights into Carbon Utilization and Element Cycling Functions of Hydrothermarchaeota in Hydrothermal Sediment.</title>
        <authorList>
            <person name="Zhou Z."/>
            <person name="Liu Y."/>
            <person name="Xu W."/>
            <person name="Pan J."/>
            <person name="Luo Z.H."/>
            <person name="Li M."/>
        </authorList>
    </citation>
    <scope>NUCLEOTIDE SEQUENCE [LARGE SCALE GENOMIC DNA]</scope>
    <source>
        <strain evidence="5">HyVt-527</strain>
    </source>
</reference>
<comment type="caution">
    <text evidence="5">The sequence shown here is derived from an EMBL/GenBank/DDBJ whole genome shotgun (WGS) entry which is preliminary data.</text>
</comment>
<dbReference type="AlphaFoldDB" id="A0A7V5PRZ2"/>
<dbReference type="EMBL" id="DROD01000711">
    <property type="protein sequence ID" value="HHJ53770.1"/>
    <property type="molecule type" value="Genomic_DNA"/>
</dbReference>
<dbReference type="InterPro" id="IPR023430">
    <property type="entry name" value="Pept_HybD-like_dom_sf"/>
</dbReference>
<dbReference type="GO" id="GO:0008047">
    <property type="term" value="F:enzyme activator activity"/>
    <property type="evidence" value="ECO:0007669"/>
    <property type="project" value="InterPro"/>
</dbReference>
<keyword evidence="4" id="KW-0378">Hydrolase</keyword>